<dbReference type="GO" id="GO:0005829">
    <property type="term" value="C:cytosol"/>
    <property type="evidence" value="ECO:0007669"/>
    <property type="project" value="TreeGrafter"/>
</dbReference>
<dbReference type="RefSeq" id="WP_114770084.1">
    <property type="nucleotide sequence ID" value="NZ_QQBB01000004.1"/>
</dbReference>
<dbReference type="AlphaFoldDB" id="A0A370HKQ5"/>
<dbReference type="Proteomes" id="UP000254925">
    <property type="component" value="Unassembled WGS sequence"/>
</dbReference>
<dbReference type="OrthoDB" id="9804145at2"/>
<evidence type="ECO:0000259" key="1">
    <source>
        <dbReference type="Pfam" id="PF04851"/>
    </source>
</evidence>
<dbReference type="InterPro" id="IPR050742">
    <property type="entry name" value="Helicase_Restrict-Modif_Enz"/>
</dbReference>
<dbReference type="Pfam" id="PF04851">
    <property type="entry name" value="ResIII"/>
    <property type="match status" value="1"/>
</dbReference>
<dbReference type="PANTHER" id="PTHR47396:SF1">
    <property type="entry name" value="ATP-DEPENDENT HELICASE IRC3-RELATED"/>
    <property type="match status" value="1"/>
</dbReference>
<dbReference type="PANTHER" id="PTHR47396">
    <property type="entry name" value="TYPE I RESTRICTION ENZYME ECOKI R PROTEIN"/>
    <property type="match status" value="1"/>
</dbReference>
<reference evidence="2 3" key="1">
    <citation type="submission" date="2018-07" db="EMBL/GenBank/DDBJ databases">
        <title>Genomic Encyclopedia of Type Strains, Phase IV (KMG-IV): sequencing the most valuable type-strain genomes for metagenomic binning, comparative biology and taxonomic classification.</title>
        <authorList>
            <person name="Goeker M."/>
        </authorList>
    </citation>
    <scope>NUCLEOTIDE SEQUENCE [LARGE SCALE GENOMIC DNA]</scope>
    <source>
        <strain evidence="2 3">DSM 14364</strain>
    </source>
</reference>
<feature type="domain" description="Helicase/UvrB N-terminal" evidence="1">
    <location>
        <begin position="4"/>
        <end position="248"/>
    </location>
</feature>
<dbReference type="SUPFAM" id="SSF52540">
    <property type="entry name" value="P-loop containing nucleoside triphosphate hydrolases"/>
    <property type="match status" value="2"/>
</dbReference>
<dbReference type="InterPro" id="IPR006935">
    <property type="entry name" value="Helicase/UvrB_N"/>
</dbReference>
<dbReference type="EMBL" id="QQBB01000004">
    <property type="protein sequence ID" value="RDI59183.1"/>
    <property type="molecule type" value="Genomic_DNA"/>
</dbReference>
<dbReference type="Gene3D" id="3.40.50.300">
    <property type="entry name" value="P-loop containing nucleotide triphosphate hydrolases"/>
    <property type="match status" value="2"/>
</dbReference>
<dbReference type="GO" id="GO:0016787">
    <property type="term" value="F:hydrolase activity"/>
    <property type="evidence" value="ECO:0007669"/>
    <property type="project" value="InterPro"/>
</dbReference>
<organism evidence="2 3">
    <name type="scientific">Microvirga subterranea</name>
    <dbReference type="NCBI Taxonomy" id="186651"/>
    <lineage>
        <taxon>Bacteria</taxon>
        <taxon>Pseudomonadati</taxon>
        <taxon>Pseudomonadota</taxon>
        <taxon>Alphaproteobacteria</taxon>
        <taxon>Hyphomicrobiales</taxon>
        <taxon>Methylobacteriaceae</taxon>
        <taxon>Microvirga</taxon>
    </lineage>
</organism>
<sequence>MKLKTYQAETLDVLRRFLETARMTGPARAYDAVTQEPEQSKRLGRYVGSYKALEALPGTPYVCLRLPTGGGKTILGAHTVAVARDAWIEKDFPLVLWLVPSNTIRLQTADALKNPRHPYRRVLDEAFDGRVRVFDIADFTHIRPHDIRDNLCIVVGTIQTLRVSNTEGRRVYAHNEDMEPHFSGISPHAHGLERMESGSIAFSFANLLHVHRPLMIVDEAHNAITGLTREMQARVNPCAIIEFTATPRFGSNILHGVSAQELKDEEMIKLPIVLAEHKDWQGAVNGAITTRAQLDEAARGENQYLRPIVLFQAQPKDQEVTVEALKKHLVEVEHIPEDRIAIATGDQRELDGVDLFDPQCRIEYVITVEALKEGWDCSFAYVFCSVSRIQSAIDVEQLLGRVLRMPYAQRRKAPELNKAYAHVSETSFAAAAHALVDKLTDMGFREDEAPDMIEAAQGHFDETGLFAPREKPKPTFRYSVPASPALYAAVRDAAIQGVTLSETEGGRVEIAVTGRIAPDVEQALAEAVPSSERTGFAEAARAYHAEIMPLLSPAERGEVFTVPRLVSEIQGELVFVETETLMEHHKWSLLDHPARLDERVFSIPDTAHGFEIDIIDGDLKLRNADETRQLSLNIEVEGWTPENLAIWLERRLHEQDIHPSELLRWVRDCIGHLTAVRGIPISHLMRAKFLLGSALKSVIGAARRAEQAKAYSHYLFAPEAKASITFDTPFIFRDGMFGDQRTYRGRWRPNKHFLGPDNVPAFDGTEQGDELKCAQALDGLAEVKYWIRNVSQHPNAFWLPLASGKFYPDFVALLNDGRLFVVEYKGAHLADEGNKNTNEKRTVGRLWESLSGGKGLFLMAEKMIDGKEVWAQMRTKLLG</sequence>
<evidence type="ECO:0000313" key="2">
    <source>
        <dbReference type="EMBL" id="RDI59183.1"/>
    </source>
</evidence>
<dbReference type="GO" id="GO:0005524">
    <property type="term" value="F:ATP binding"/>
    <property type="evidence" value="ECO:0007669"/>
    <property type="project" value="InterPro"/>
</dbReference>
<accession>A0A370HKQ5</accession>
<gene>
    <name evidence="2" type="ORF">DES45_10494</name>
</gene>
<comment type="caution">
    <text evidence="2">The sequence shown here is derived from an EMBL/GenBank/DDBJ whole genome shotgun (WGS) entry which is preliminary data.</text>
</comment>
<protein>
    <submittedName>
        <fullName evidence="2">Type III restriction enzyme</fullName>
    </submittedName>
</protein>
<dbReference type="GO" id="GO:0003677">
    <property type="term" value="F:DNA binding"/>
    <property type="evidence" value="ECO:0007669"/>
    <property type="project" value="InterPro"/>
</dbReference>
<dbReference type="InterPro" id="IPR027417">
    <property type="entry name" value="P-loop_NTPase"/>
</dbReference>
<name>A0A370HKQ5_9HYPH</name>
<keyword evidence="3" id="KW-1185">Reference proteome</keyword>
<proteinExistence type="predicted"/>
<evidence type="ECO:0000313" key="3">
    <source>
        <dbReference type="Proteomes" id="UP000254925"/>
    </source>
</evidence>